<feature type="compositionally biased region" description="Basic and acidic residues" evidence="4">
    <location>
        <begin position="537"/>
        <end position="550"/>
    </location>
</feature>
<keyword evidence="2" id="KW-0597">Phosphoprotein</keyword>
<feature type="compositionally biased region" description="Acidic residues" evidence="4">
    <location>
        <begin position="140"/>
        <end position="150"/>
    </location>
</feature>
<evidence type="ECO:0000256" key="1">
    <source>
        <dbReference type="ARBA" id="ARBA00004123"/>
    </source>
</evidence>
<dbReference type="RefSeq" id="XP_013400066.1">
    <property type="nucleotide sequence ID" value="XM_013544612.1"/>
</dbReference>
<feature type="compositionally biased region" description="Basic and acidic residues" evidence="4">
    <location>
        <begin position="85"/>
        <end position="101"/>
    </location>
</feature>
<keyword evidence="5" id="KW-1185">Reference proteome</keyword>
<accession>A0A1S3IQ76</accession>
<feature type="compositionally biased region" description="Acidic residues" evidence="4">
    <location>
        <begin position="551"/>
        <end position="599"/>
    </location>
</feature>
<dbReference type="GeneID" id="106166150"/>
<dbReference type="KEGG" id="lak:106166150"/>
<feature type="region of interest" description="Disordered" evidence="4">
    <location>
        <begin position="1034"/>
        <end position="1077"/>
    </location>
</feature>
<evidence type="ECO:0000313" key="6">
    <source>
        <dbReference type="RefSeq" id="XP_013400066.1"/>
    </source>
</evidence>
<comment type="subcellular location">
    <subcellularLocation>
        <location evidence="1">Nucleus</location>
    </subcellularLocation>
</comment>
<dbReference type="InParanoid" id="A0A1S3IQ76"/>
<feature type="compositionally biased region" description="Polar residues" evidence="4">
    <location>
        <begin position="376"/>
        <end position="421"/>
    </location>
</feature>
<evidence type="ECO:0000256" key="4">
    <source>
        <dbReference type="SAM" id="MobiDB-lite"/>
    </source>
</evidence>
<reference evidence="6" key="1">
    <citation type="submission" date="2025-08" db="UniProtKB">
        <authorList>
            <consortium name="RefSeq"/>
        </authorList>
    </citation>
    <scope>IDENTIFICATION</scope>
    <source>
        <tissue evidence="6">Gonads</tissue>
    </source>
</reference>
<dbReference type="PANTHER" id="PTHR14396">
    <property type="entry name" value="CLASPIN"/>
    <property type="match status" value="1"/>
</dbReference>
<feature type="compositionally biased region" description="Polar residues" evidence="4">
    <location>
        <begin position="341"/>
        <end position="354"/>
    </location>
</feature>
<dbReference type="GO" id="GO:0033314">
    <property type="term" value="P:mitotic DNA replication checkpoint signaling"/>
    <property type="evidence" value="ECO:0007669"/>
    <property type="project" value="TreeGrafter"/>
</dbReference>
<feature type="compositionally biased region" description="Polar residues" evidence="4">
    <location>
        <begin position="914"/>
        <end position="929"/>
    </location>
</feature>
<feature type="compositionally biased region" description="Basic and acidic residues" evidence="4">
    <location>
        <begin position="705"/>
        <end position="722"/>
    </location>
</feature>
<dbReference type="GO" id="GO:0007095">
    <property type="term" value="P:mitotic G2 DNA damage checkpoint signaling"/>
    <property type="evidence" value="ECO:0007669"/>
    <property type="project" value="TreeGrafter"/>
</dbReference>
<feature type="region of interest" description="Disordered" evidence="4">
    <location>
        <begin position="227"/>
        <end position="421"/>
    </location>
</feature>
<dbReference type="OrthoDB" id="5859781at2759"/>
<keyword evidence="3" id="KW-0539">Nucleus</keyword>
<feature type="compositionally biased region" description="Polar residues" evidence="4">
    <location>
        <begin position="261"/>
        <end position="276"/>
    </location>
</feature>
<organism evidence="5 6">
    <name type="scientific">Lingula anatina</name>
    <name type="common">Brachiopod</name>
    <name type="synonym">Lingula unguis</name>
    <dbReference type="NCBI Taxonomy" id="7574"/>
    <lineage>
        <taxon>Eukaryota</taxon>
        <taxon>Metazoa</taxon>
        <taxon>Spiralia</taxon>
        <taxon>Lophotrochozoa</taxon>
        <taxon>Brachiopoda</taxon>
        <taxon>Linguliformea</taxon>
        <taxon>Lingulata</taxon>
        <taxon>Lingulida</taxon>
        <taxon>Linguloidea</taxon>
        <taxon>Lingulidae</taxon>
        <taxon>Lingula</taxon>
    </lineage>
</organism>
<dbReference type="InterPro" id="IPR024146">
    <property type="entry name" value="Claspin"/>
</dbReference>
<evidence type="ECO:0000256" key="2">
    <source>
        <dbReference type="ARBA" id="ARBA00022553"/>
    </source>
</evidence>
<feature type="compositionally biased region" description="Polar residues" evidence="4">
    <location>
        <begin position="1304"/>
        <end position="1317"/>
    </location>
</feature>
<evidence type="ECO:0000256" key="3">
    <source>
        <dbReference type="ARBA" id="ARBA00023242"/>
    </source>
</evidence>
<feature type="region of interest" description="Disordered" evidence="4">
    <location>
        <begin position="736"/>
        <end position="767"/>
    </location>
</feature>
<feature type="compositionally biased region" description="Low complexity" evidence="4">
    <location>
        <begin position="1202"/>
        <end position="1212"/>
    </location>
</feature>
<feature type="compositionally biased region" description="Acidic residues" evidence="4">
    <location>
        <begin position="1035"/>
        <end position="1076"/>
    </location>
</feature>
<feature type="region of interest" description="Disordered" evidence="4">
    <location>
        <begin position="1"/>
        <end position="188"/>
    </location>
</feature>
<name>A0A1S3IQ76_LINAN</name>
<feature type="region of interest" description="Disordered" evidence="4">
    <location>
        <begin position="1251"/>
        <end position="1317"/>
    </location>
</feature>
<feature type="compositionally biased region" description="Acidic residues" evidence="4">
    <location>
        <begin position="611"/>
        <end position="631"/>
    </location>
</feature>
<feature type="region of interest" description="Disordered" evidence="4">
    <location>
        <begin position="1199"/>
        <end position="1229"/>
    </location>
</feature>
<feature type="compositionally biased region" description="Basic and acidic residues" evidence="4">
    <location>
        <begin position="300"/>
        <end position="309"/>
    </location>
</feature>
<feature type="compositionally biased region" description="Basic and acidic residues" evidence="4">
    <location>
        <begin position="66"/>
        <end position="78"/>
    </location>
</feature>
<dbReference type="GO" id="GO:0010997">
    <property type="term" value="F:anaphase-promoting complex binding"/>
    <property type="evidence" value="ECO:0007669"/>
    <property type="project" value="TreeGrafter"/>
</dbReference>
<feature type="region of interest" description="Disordered" evidence="4">
    <location>
        <begin position="911"/>
        <end position="1022"/>
    </location>
</feature>
<feature type="compositionally biased region" description="Acidic residues" evidence="4">
    <location>
        <begin position="118"/>
        <end position="129"/>
    </location>
</feature>
<proteinExistence type="predicted"/>
<evidence type="ECO:0000313" key="5">
    <source>
        <dbReference type="Proteomes" id="UP000085678"/>
    </source>
</evidence>
<dbReference type="PANTHER" id="PTHR14396:SF10">
    <property type="entry name" value="CLASPIN"/>
    <property type="match status" value="1"/>
</dbReference>
<feature type="region of interest" description="Disordered" evidence="4">
    <location>
        <begin position="537"/>
        <end position="724"/>
    </location>
</feature>
<feature type="compositionally biased region" description="Basic and acidic residues" evidence="4">
    <location>
        <begin position="600"/>
        <end position="610"/>
    </location>
</feature>
<feature type="compositionally biased region" description="Polar residues" evidence="4">
    <location>
        <begin position="1251"/>
        <end position="1265"/>
    </location>
</feature>
<dbReference type="FunCoup" id="A0A1S3IQ76">
    <property type="interactions" value="792"/>
</dbReference>
<protein>
    <submittedName>
        <fullName evidence="6">Claspin</fullName>
    </submittedName>
</protein>
<dbReference type="GO" id="GO:0005634">
    <property type="term" value="C:nucleus"/>
    <property type="evidence" value="ECO:0007669"/>
    <property type="project" value="UniProtKB-SubCell"/>
</dbReference>
<sequence>MLGAPEHVVNEVPLPGAAEDSDDDDEIILKKTRKTIKPAIFDSDEEDEGCPPDSLKENLDPQVQKTDQEEGTEPKEDAGSESDQEDKSESDKTDGDIEMKENASSVTKLSRILQPDLIDSEGESEDEGNIEAKSQPQESDQSESCDEEDDQPNKPLNPKYNLKGGASKVSAGARKQSKNNLDVHSETQRIVRESAVRIPYHKPKPLSLQALLNKTQQKQQQLQAVKGPLWKLPPSKLPQIPMTTCLPDDEEEKVEKPEAENQNTEEQITGTLLTDTNNDKKERNDVDEEELPDLVQTEGRACEEQRDQGQCESSDINMKDNDLMSEQAKSEVVPDQPLLNPRSSDALISSGNSDSEPKELDSGIEISPISSEDDSNCSNKDQSKQTHTPQVVENLDKNPSANADKSVSLTPKSTQKRSTLTPKLSALHVDLKNTPKLSGGAGADFIDLGEDVSLKVKRPGIDKLMERLIQHSAKRAAKPKREMEVSTVTKEVTGNNQEELKLNKFTITLEAEEEPDELKKPGAKLVKLREKLQLGIKAKREAARQQRQELYELENEEGYEEEQNEEEDLEAELTDQTDTDAEGDEDEEEDMEENEDYLNDDEKDRERNPFVDEEAEDEDEDDDDMMVEEEDIHLHLDLDDDKENSDAQKTKPKKKKSELNKSKTMDLFADSDDSQPPLESVQNGRDTPTLEGELISTQPVEEDVTPQHKDSFRPSLFKDKDTSLSSADTSFEMMGSMIPAHQPGGGLKHTGNPVKPQITTPTLLSKIPSAISRSSSKLSDLTLPVEDSQDLYGPMHTQQENIQDSQNFHFSLDYDESQSQILDADGFLKLDPTQKKSSKRQLDLGQSQSQDNFDELLNLCSGGFGEGPQQSSQKVSKSRGIFSKLVAPTQDNMDELLGLCSGQFSGSQQAASQVTALKPSQNNSQSQNVGKVIEKDEDLDSPQKPQRVAKKRKAVIEDSDEEDGDMGTAPFEIVEETNLSNDGWEKEKQDDLGSDEEAEGGHVRDSEDEDDDEMPVKFSGFTYSNQHGKIRKEFVDEEAELSGSEYDSDENVDLDEKDDIMEHESGDEDALPDDEEIRNQVGRVQLKQAIDADKRELRLLQEMYLPDGDLYSEGGGRVRKFRWNNIDEDDTQQDMFGGQSDDENQNEEEGENETRWRMERYEREKWIEEQKLQEEGVREDESSQLIKLGRAVLRPKKVCAGSSVKPPTVKSSKSSEKHPTTPKSLSKIGHLRRGSFMGRNKEVLAQIAQTVKPVTNPQGPRNSRNFVFAAVSPEQEKEKPQPVRRSVSLGGSNGPNPKRLKLDQPSSFSQDSIFNLL</sequence>
<feature type="region of interest" description="Disordered" evidence="4">
    <location>
        <begin position="1124"/>
        <end position="1156"/>
    </location>
</feature>
<feature type="compositionally biased region" description="Acidic residues" evidence="4">
    <location>
        <begin position="1140"/>
        <end position="1151"/>
    </location>
</feature>
<dbReference type="Proteomes" id="UP000085678">
    <property type="component" value="Unplaced"/>
</dbReference>
<dbReference type="STRING" id="7574.A0A1S3IQ76"/>
<gene>
    <name evidence="6" type="primary">LOC106166150</name>
</gene>